<dbReference type="AlphaFoldDB" id="A0A1F5GZP3"/>
<dbReference type="SUPFAM" id="SSF53790">
    <property type="entry name" value="Tetrapyrrole methylase"/>
    <property type="match status" value="1"/>
</dbReference>
<dbReference type="PROSITE" id="PS01296">
    <property type="entry name" value="RSMI"/>
    <property type="match status" value="1"/>
</dbReference>
<dbReference type="Proteomes" id="UP000176740">
    <property type="component" value="Unassembled WGS sequence"/>
</dbReference>
<dbReference type="PIRSF" id="PIRSF005917">
    <property type="entry name" value="MTase_YraL"/>
    <property type="match status" value="1"/>
</dbReference>
<evidence type="ECO:0000256" key="4">
    <source>
        <dbReference type="ARBA" id="ARBA00022679"/>
    </source>
</evidence>
<sequence length="224" mass="25041">MKGILYIISTPIGNLKDITLRALEVLKTVDYILCEDTRVTGKLLHHYEISKKLVSFNDFSEEAKTPVVIKGLLSGQVVALVSDAGTPLISDPGYKLVRECIHQGIAIESIPGPSSVITALTVSGLPPDKFTFVSYLPKKDVKRKSFLEDLKKGREIVKSTIIIFESPYRLIKSLEDIKQIFGDIEIVVCRELTKMHEEIKSAKVSQVIEYFLQSALKGEFIILF</sequence>
<dbReference type="PANTHER" id="PTHR46111">
    <property type="entry name" value="RIBOSOMAL RNA SMALL SUBUNIT METHYLTRANSFERASE I"/>
    <property type="match status" value="1"/>
</dbReference>
<dbReference type="InterPro" id="IPR035996">
    <property type="entry name" value="4pyrrol_Methylase_sf"/>
</dbReference>
<organism evidence="8 9">
    <name type="scientific">Candidatus Curtissbacteria bacterium RIFCSPLOWO2_01_FULL_38_11b</name>
    <dbReference type="NCBI Taxonomy" id="1797725"/>
    <lineage>
        <taxon>Bacteria</taxon>
        <taxon>Candidatus Curtissiibacteriota</taxon>
    </lineage>
</organism>
<evidence type="ECO:0000313" key="9">
    <source>
        <dbReference type="Proteomes" id="UP000176740"/>
    </source>
</evidence>
<dbReference type="InterPro" id="IPR008189">
    <property type="entry name" value="rRNA_ssu_MeTfrase_I"/>
</dbReference>
<dbReference type="PANTHER" id="PTHR46111:SF1">
    <property type="entry name" value="RIBOSOMAL RNA SMALL SUBUNIT METHYLTRANSFERASE I"/>
    <property type="match status" value="1"/>
</dbReference>
<evidence type="ECO:0000259" key="7">
    <source>
        <dbReference type="Pfam" id="PF00590"/>
    </source>
</evidence>
<dbReference type="HAMAP" id="MF_01877">
    <property type="entry name" value="16SrRNA_methyltr_I"/>
    <property type="match status" value="1"/>
</dbReference>
<evidence type="ECO:0000256" key="3">
    <source>
        <dbReference type="ARBA" id="ARBA00022603"/>
    </source>
</evidence>
<protein>
    <recommendedName>
        <fullName evidence="6">Ribosomal RNA small subunit methyltransferase I</fullName>
        <ecNumber evidence="6">2.1.1.198</ecNumber>
    </recommendedName>
    <alternativeName>
        <fullName evidence="6">16S rRNA 2'-O-ribose C1402 methyltransferase</fullName>
    </alternativeName>
    <alternativeName>
        <fullName evidence="6">rRNA (cytidine-2'-O-)-methyltransferase RsmI</fullName>
    </alternativeName>
</protein>
<accession>A0A1F5GZP3</accession>
<keyword evidence="1 6" id="KW-0963">Cytoplasm</keyword>
<dbReference type="Gene3D" id="3.30.950.10">
    <property type="entry name" value="Methyltransferase, Cobalt-precorrin-4 Transmethylase, Domain 2"/>
    <property type="match status" value="1"/>
</dbReference>
<dbReference type="GO" id="GO:0005737">
    <property type="term" value="C:cytoplasm"/>
    <property type="evidence" value="ECO:0007669"/>
    <property type="project" value="UniProtKB-SubCell"/>
</dbReference>
<dbReference type="STRING" id="1797725.A3A49_01150"/>
<evidence type="ECO:0000313" key="8">
    <source>
        <dbReference type="EMBL" id="OGD97289.1"/>
    </source>
</evidence>
<dbReference type="GO" id="GO:0070677">
    <property type="term" value="F:rRNA (cytosine-2'-O-)-methyltransferase activity"/>
    <property type="evidence" value="ECO:0007669"/>
    <property type="project" value="UniProtKB-UniRule"/>
</dbReference>
<comment type="similarity">
    <text evidence="6">Belongs to the methyltransferase superfamily. RsmI family.</text>
</comment>
<reference evidence="8 9" key="1">
    <citation type="journal article" date="2016" name="Nat. Commun.">
        <title>Thousands of microbial genomes shed light on interconnected biogeochemical processes in an aquifer system.</title>
        <authorList>
            <person name="Anantharaman K."/>
            <person name="Brown C.T."/>
            <person name="Hug L.A."/>
            <person name="Sharon I."/>
            <person name="Castelle C.J."/>
            <person name="Probst A.J."/>
            <person name="Thomas B.C."/>
            <person name="Singh A."/>
            <person name="Wilkins M.J."/>
            <person name="Karaoz U."/>
            <person name="Brodie E.L."/>
            <person name="Williams K.H."/>
            <person name="Hubbard S.S."/>
            <person name="Banfield J.F."/>
        </authorList>
    </citation>
    <scope>NUCLEOTIDE SEQUENCE [LARGE SCALE GENOMIC DNA]</scope>
</reference>
<dbReference type="EMBL" id="MFBO01000035">
    <property type="protein sequence ID" value="OGD97289.1"/>
    <property type="molecule type" value="Genomic_DNA"/>
</dbReference>
<dbReference type="Pfam" id="PF00590">
    <property type="entry name" value="TP_methylase"/>
    <property type="match status" value="1"/>
</dbReference>
<keyword evidence="5 6" id="KW-0949">S-adenosyl-L-methionine</keyword>
<dbReference type="InterPro" id="IPR014777">
    <property type="entry name" value="4pyrrole_Mease_sub1"/>
</dbReference>
<dbReference type="NCBIfam" id="TIGR00096">
    <property type="entry name" value="16S rRNA (cytidine(1402)-2'-O)-methyltransferase"/>
    <property type="match status" value="1"/>
</dbReference>
<comment type="caution">
    <text evidence="8">The sequence shown here is derived from an EMBL/GenBank/DDBJ whole genome shotgun (WGS) entry which is preliminary data.</text>
</comment>
<name>A0A1F5GZP3_9BACT</name>
<dbReference type="EC" id="2.1.1.198" evidence="6"/>
<comment type="function">
    <text evidence="6">Catalyzes the 2'-O-methylation of the ribose of cytidine 1402 (C1402) in 16S rRNA.</text>
</comment>
<dbReference type="FunFam" id="3.40.1010.10:FF:000007">
    <property type="entry name" value="Ribosomal RNA small subunit methyltransferase I"/>
    <property type="match status" value="1"/>
</dbReference>
<dbReference type="InterPro" id="IPR018063">
    <property type="entry name" value="SAM_MeTrfase_RsmI_CS"/>
</dbReference>
<dbReference type="FunFam" id="3.30.950.10:FF:000002">
    <property type="entry name" value="Ribosomal RNA small subunit methyltransferase I"/>
    <property type="match status" value="1"/>
</dbReference>
<dbReference type="InterPro" id="IPR000878">
    <property type="entry name" value="4pyrrol_Mease"/>
</dbReference>
<comment type="catalytic activity">
    <reaction evidence="6">
        <text>cytidine(1402) in 16S rRNA + S-adenosyl-L-methionine = 2'-O-methylcytidine(1402) in 16S rRNA + S-adenosyl-L-homocysteine + H(+)</text>
        <dbReference type="Rhea" id="RHEA:42924"/>
        <dbReference type="Rhea" id="RHEA-COMP:10285"/>
        <dbReference type="Rhea" id="RHEA-COMP:10286"/>
        <dbReference type="ChEBI" id="CHEBI:15378"/>
        <dbReference type="ChEBI" id="CHEBI:57856"/>
        <dbReference type="ChEBI" id="CHEBI:59789"/>
        <dbReference type="ChEBI" id="CHEBI:74495"/>
        <dbReference type="ChEBI" id="CHEBI:82748"/>
        <dbReference type="EC" id="2.1.1.198"/>
    </reaction>
</comment>
<keyword evidence="4 6" id="KW-0808">Transferase</keyword>
<dbReference type="CDD" id="cd11648">
    <property type="entry name" value="RsmI"/>
    <property type="match status" value="1"/>
</dbReference>
<feature type="domain" description="Tetrapyrrole methylase" evidence="7">
    <location>
        <begin position="5"/>
        <end position="206"/>
    </location>
</feature>
<evidence type="ECO:0000256" key="1">
    <source>
        <dbReference type="ARBA" id="ARBA00022490"/>
    </source>
</evidence>
<evidence type="ECO:0000256" key="2">
    <source>
        <dbReference type="ARBA" id="ARBA00022552"/>
    </source>
</evidence>
<keyword evidence="2 6" id="KW-0698">rRNA processing</keyword>
<evidence type="ECO:0000256" key="5">
    <source>
        <dbReference type="ARBA" id="ARBA00022691"/>
    </source>
</evidence>
<evidence type="ECO:0000256" key="6">
    <source>
        <dbReference type="HAMAP-Rule" id="MF_01877"/>
    </source>
</evidence>
<proteinExistence type="inferred from homology"/>
<keyword evidence="3 6" id="KW-0489">Methyltransferase</keyword>
<gene>
    <name evidence="6" type="primary">rsmI</name>
    <name evidence="8" type="ORF">A3A49_01150</name>
</gene>
<dbReference type="InterPro" id="IPR014776">
    <property type="entry name" value="4pyrrole_Mease_sub2"/>
</dbReference>
<comment type="subcellular location">
    <subcellularLocation>
        <location evidence="6">Cytoplasm</location>
    </subcellularLocation>
</comment>
<dbReference type="Gene3D" id="3.40.1010.10">
    <property type="entry name" value="Cobalt-precorrin-4 Transmethylase, Domain 1"/>
    <property type="match status" value="1"/>
</dbReference>